<reference evidence="3 4" key="1">
    <citation type="submission" date="2015-06" db="EMBL/GenBank/DDBJ databases">
        <title>The Genome Sequence of None.</title>
        <authorList>
            <consortium name="The Broad Institute Genomics Platform"/>
            <consortium name="The Broad Institute Genome Sequencing Center for Infectious Disease"/>
            <person name="Earl A.M."/>
            <person name="Onderdonk A.B."/>
            <person name="Kirby J."/>
            <person name="Ferraro M.J."/>
            <person name="Huang S."/>
            <person name="Spencer M."/>
            <person name="Fodor A."/>
            <person name="Hooper D."/>
            <person name="Dekker J."/>
            <person name="O'Brien T."/>
            <person name="Quan V."/>
            <person name="Gombosev A."/>
            <person name="Delaney M."/>
            <person name="DuBois A."/>
            <person name="Ernst C."/>
            <person name="Kim D.S."/>
            <person name="Rossman W."/>
            <person name="Gohs F."/>
            <person name="Petruso H."/>
            <person name="Nozar T."/>
            <person name="Mougeot F."/>
            <person name="Manson-McGuire A."/>
            <person name="Young S."/>
            <person name="Abouelleil A."/>
            <person name="Cao P."/>
            <person name="Chapman S.B."/>
            <person name="Griggs A."/>
            <person name="Priest M."/>
            <person name="Shea T."/>
            <person name="Wortman I."/>
            <person name="Wortman J.R."/>
            <person name="Nusbaum C."/>
            <person name="Birren B."/>
        </authorList>
    </citation>
    <scope>NUCLEOTIDE SEQUENCE [LARGE SCALE GENOMIC DNA]</scope>
    <source>
        <strain evidence="3 4">MGH87</strain>
    </source>
</reference>
<sequence length="261" mass="27753">MNTAFMGKKLLVVGGTSGMGLATAKRVVENGGSVVLVGNRRQKAEQARQALAAAGKVDVIVADLTSESGMQQVMAAINAEHQDISLLVNAAGVFFPKPFIEHEMADYDRYMHLNRATFFITREVVRNMLANGIKGSIVNIGSMWAQQAIGATPSSAYSMAKAGLHALTKNLAIELGGSGIRVNAVSPAVVHTPIYEGFIPKEDVKDVKDVMNSFDGFHPIGRVGTPDDIAQTVAFLLSDSTRWVTGAVWDIDGGVMAGRHA</sequence>
<accession>A0ABR5GFD7</accession>
<dbReference type="SUPFAM" id="SSF51735">
    <property type="entry name" value="NAD(P)-binding Rossmann-fold domains"/>
    <property type="match status" value="1"/>
</dbReference>
<dbReference type="PANTHER" id="PTHR42760">
    <property type="entry name" value="SHORT-CHAIN DEHYDROGENASES/REDUCTASES FAMILY MEMBER"/>
    <property type="match status" value="1"/>
</dbReference>
<name>A0ABR5GFD7_9ENTR</name>
<keyword evidence="2" id="KW-0560">Oxidoreductase</keyword>
<dbReference type="Gene3D" id="3.40.50.720">
    <property type="entry name" value="NAD(P)-binding Rossmann-like Domain"/>
    <property type="match status" value="1"/>
</dbReference>
<dbReference type="PRINTS" id="PR00081">
    <property type="entry name" value="GDHRDH"/>
</dbReference>
<dbReference type="InterPro" id="IPR002347">
    <property type="entry name" value="SDR_fam"/>
</dbReference>
<evidence type="ECO:0008006" key="5">
    <source>
        <dbReference type="Google" id="ProtNLM"/>
    </source>
</evidence>
<dbReference type="PANTHER" id="PTHR42760:SF133">
    <property type="entry name" value="3-OXOACYL-[ACYL-CARRIER-PROTEIN] REDUCTASE"/>
    <property type="match status" value="1"/>
</dbReference>
<evidence type="ECO:0000313" key="3">
    <source>
        <dbReference type="EMBL" id="KLY35450.1"/>
    </source>
</evidence>
<evidence type="ECO:0000313" key="4">
    <source>
        <dbReference type="Proteomes" id="UP000036305"/>
    </source>
</evidence>
<evidence type="ECO:0000256" key="2">
    <source>
        <dbReference type="ARBA" id="ARBA00023002"/>
    </source>
</evidence>
<dbReference type="Proteomes" id="UP000036305">
    <property type="component" value="Unassembled WGS sequence"/>
</dbReference>
<proteinExistence type="inferred from homology"/>
<dbReference type="CDD" id="cd05233">
    <property type="entry name" value="SDR_c"/>
    <property type="match status" value="1"/>
</dbReference>
<dbReference type="Pfam" id="PF13561">
    <property type="entry name" value="adh_short_C2"/>
    <property type="match status" value="1"/>
</dbReference>
<gene>
    <name evidence="3" type="ORF">SK91_02519</name>
</gene>
<dbReference type="InterPro" id="IPR036291">
    <property type="entry name" value="NAD(P)-bd_dom_sf"/>
</dbReference>
<dbReference type="EMBL" id="LEUS01000016">
    <property type="protein sequence ID" value="KLY35450.1"/>
    <property type="molecule type" value="Genomic_DNA"/>
</dbReference>
<protein>
    <recommendedName>
        <fullName evidence="5">SDR family oxidoreductase</fullName>
    </recommendedName>
</protein>
<organism evidence="3 4">
    <name type="scientific">Klebsiella michiganensis</name>
    <dbReference type="NCBI Taxonomy" id="1134687"/>
    <lineage>
        <taxon>Bacteria</taxon>
        <taxon>Pseudomonadati</taxon>
        <taxon>Pseudomonadota</taxon>
        <taxon>Gammaproteobacteria</taxon>
        <taxon>Enterobacterales</taxon>
        <taxon>Enterobacteriaceae</taxon>
        <taxon>Klebsiella/Raoultella group</taxon>
        <taxon>Klebsiella</taxon>
    </lineage>
</organism>
<comment type="similarity">
    <text evidence="1">Belongs to the short-chain dehydrogenases/reductases (SDR) family.</text>
</comment>
<keyword evidence="4" id="KW-1185">Reference proteome</keyword>
<dbReference type="PRINTS" id="PR00080">
    <property type="entry name" value="SDRFAMILY"/>
</dbReference>
<comment type="caution">
    <text evidence="3">The sequence shown here is derived from an EMBL/GenBank/DDBJ whole genome shotgun (WGS) entry which is preliminary data.</text>
</comment>
<evidence type="ECO:0000256" key="1">
    <source>
        <dbReference type="ARBA" id="ARBA00006484"/>
    </source>
</evidence>
<dbReference type="RefSeq" id="WP_032750935.1">
    <property type="nucleotide sequence ID" value="NZ_CP097554.1"/>
</dbReference>